<evidence type="ECO:0000313" key="2">
    <source>
        <dbReference type="EMBL" id="KAF2021290.1"/>
    </source>
</evidence>
<feature type="region of interest" description="Disordered" evidence="1">
    <location>
        <begin position="1"/>
        <end position="66"/>
    </location>
</feature>
<accession>A0A6A5Y8Z8</accession>
<dbReference type="GeneID" id="54283033"/>
<dbReference type="InterPro" id="IPR036047">
    <property type="entry name" value="F-box-like_dom_sf"/>
</dbReference>
<dbReference type="Proteomes" id="UP000799778">
    <property type="component" value="Unassembled WGS sequence"/>
</dbReference>
<reference evidence="2" key="1">
    <citation type="journal article" date="2020" name="Stud. Mycol.">
        <title>101 Dothideomycetes genomes: a test case for predicting lifestyles and emergence of pathogens.</title>
        <authorList>
            <person name="Haridas S."/>
            <person name="Albert R."/>
            <person name="Binder M."/>
            <person name="Bloem J."/>
            <person name="Labutti K."/>
            <person name="Salamov A."/>
            <person name="Andreopoulos B."/>
            <person name="Baker S."/>
            <person name="Barry K."/>
            <person name="Bills G."/>
            <person name="Bluhm B."/>
            <person name="Cannon C."/>
            <person name="Castanera R."/>
            <person name="Culley D."/>
            <person name="Daum C."/>
            <person name="Ezra D."/>
            <person name="Gonzalez J."/>
            <person name="Henrissat B."/>
            <person name="Kuo A."/>
            <person name="Liang C."/>
            <person name="Lipzen A."/>
            <person name="Lutzoni F."/>
            <person name="Magnuson J."/>
            <person name="Mondo S."/>
            <person name="Nolan M."/>
            <person name="Ohm R."/>
            <person name="Pangilinan J."/>
            <person name="Park H.-J."/>
            <person name="Ramirez L."/>
            <person name="Alfaro M."/>
            <person name="Sun H."/>
            <person name="Tritt A."/>
            <person name="Yoshinaga Y."/>
            <person name="Zwiers L.-H."/>
            <person name="Turgeon B."/>
            <person name="Goodwin S."/>
            <person name="Spatafora J."/>
            <person name="Crous P."/>
            <person name="Grigoriev I."/>
        </authorList>
    </citation>
    <scope>NUCLEOTIDE SEQUENCE</scope>
    <source>
        <strain evidence="2">CBS 175.79</strain>
    </source>
</reference>
<gene>
    <name evidence="2" type="ORF">BU24DRAFT_404317</name>
</gene>
<dbReference type="EMBL" id="ML978066">
    <property type="protein sequence ID" value="KAF2021290.1"/>
    <property type="molecule type" value="Genomic_DNA"/>
</dbReference>
<feature type="compositionally biased region" description="Polar residues" evidence="1">
    <location>
        <begin position="31"/>
        <end position="41"/>
    </location>
</feature>
<protein>
    <submittedName>
        <fullName evidence="2">Uncharacterized protein</fullName>
    </submittedName>
</protein>
<sequence length="621" mass="70153">MAPSTRRSSRQMSANNPTHTTRPRRHRTSKSDSNPYASSAARQARTAIAPGASARQKRKTVATNLPEDADQITEDVPKCYLESLPDEILLRILSLVPGYPFQKRKAYYNMSLTSRRLNRTANNFLYEWFNGRLSPGRSARFLKTLFANPELARFVKNITWQLNTPISHSIVTAAPPQPTSADCRALRESLKALGVTDRSAWVKDFSSGQSPDLLRLAMLHAQNLHTLCIEDDTPNSYYAQFYPSRIDYTPKIITMLTNGLTDRPLYAQRFEHLRILRLRLAGMTLEQIYPVLRLPMLEELLLQEVHTCPITFDKIETDTRFSSVSRLIILHSFIASSSLAILMNACRSLTHLHFVYTATAHAWGTHTHQVNYTTLYNALKQHKDTLCLFDFDDNANREPNTVFYPRGRFSSFKEFPELTTLAAPFEAFPERALDPEGDDSGSDSDINNLSIHEDIEVNFPLLLPPALERLALTVFEEEQHTDRCSDSLYDLSLSVEKDFPDLEEIIVRVHRSVDIRGVDFYSPKWSFRNQNVCFDVLQEGIAESDMIHTEDEEDYGSPDSQELEEPSHPVFEFNETALIHALAAQPAVMDALEQLLAQQSTVPEAGATTADGPNGNAAADQ</sequence>
<organism evidence="2 3">
    <name type="scientific">Aaosphaeria arxii CBS 175.79</name>
    <dbReference type="NCBI Taxonomy" id="1450172"/>
    <lineage>
        <taxon>Eukaryota</taxon>
        <taxon>Fungi</taxon>
        <taxon>Dikarya</taxon>
        <taxon>Ascomycota</taxon>
        <taxon>Pezizomycotina</taxon>
        <taxon>Dothideomycetes</taxon>
        <taxon>Pleosporomycetidae</taxon>
        <taxon>Pleosporales</taxon>
        <taxon>Pleosporales incertae sedis</taxon>
        <taxon>Aaosphaeria</taxon>
    </lineage>
</organism>
<dbReference type="RefSeq" id="XP_033389629.1">
    <property type="nucleotide sequence ID" value="XM_033525636.1"/>
</dbReference>
<proteinExistence type="predicted"/>
<evidence type="ECO:0000256" key="1">
    <source>
        <dbReference type="SAM" id="MobiDB-lite"/>
    </source>
</evidence>
<dbReference type="OrthoDB" id="3690497at2759"/>
<dbReference type="AlphaFoldDB" id="A0A6A5Y8Z8"/>
<evidence type="ECO:0000313" key="3">
    <source>
        <dbReference type="Proteomes" id="UP000799778"/>
    </source>
</evidence>
<keyword evidence="3" id="KW-1185">Reference proteome</keyword>
<name>A0A6A5Y8Z8_9PLEO</name>
<dbReference type="SUPFAM" id="SSF81383">
    <property type="entry name" value="F-box domain"/>
    <property type="match status" value="1"/>
</dbReference>